<dbReference type="STRING" id="760011.Spico_0717"/>
<dbReference type="InterPro" id="IPR036390">
    <property type="entry name" value="WH_DNA-bd_sf"/>
</dbReference>
<evidence type="ECO:0000256" key="1">
    <source>
        <dbReference type="ARBA" id="ARBA00023015"/>
    </source>
</evidence>
<dbReference type="Proteomes" id="UP000007939">
    <property type="component" value="Chromosome"/>
</dbReference>
<dbReference type="InterPro" id="IPR033532">
    <property type="entry name" value="AraR_ligand_bind_dom"/>
</dbReference>
<dbReference type="Pfam" id="PF00392">
    <property type="entry name" value="GntR"/>
    <property type="match status" value="1"/>
</dbReference>
<evidence type="ECO:0000256" key="2">
    <source>
        <dbReference type="ARBA" id="ARBA00023125"/>
    </source>
</evidence>
<protein>
    <submittedName>
        <fullName evidence="5">Transcriptional regulator, GntR family with LacI sensor</fullName>
    </submittedName>
</protein>
<gene>
    <name evidence="5" type="ordered locus">Spico_0717</name>
</gene>
<dbReference type="CDD" id="cd07377">
    <property type="entry name" value="WHTH_GntR"/>
    <property type="match status" value="1"/>
</dbReference>
<organism evidence="5 6">
    <name type="scientific">Parasphaerochaeta coccoides (strain ATCC BAA-1237 / DSM 17374 / SPN1)</name>
    <name type="common">Sphaerochaeta coccoides</name>
    <dbReference type="NCBI Taxonomy" id="760011"/>
    <lineage>
        <taxon>Bacteria</taxon>
        <taxon>Pseudomonadati</taxon>
        <taxon>Spirochaetota</taxon>
        <taxon>Spirochaetia</taxon>
        <taxon>Spirochaetales</taxon>
        <taxon>Sphaerochaetaceae</taxon>
        <taxon>Parasphaerochaeta</taxon>
    </lineage>
</organism>
<dbReference type="SUPFAM" id="SSF53822">
    <property type="entry name" value="Periplasmic binding protein-like I"/>
    <property type="match status" value="1"/>
</dbReference>
<reference evidence="6" key="1">
    <citation type="submission" date="2011-04" db="EMBL/GenBank/DDBJ databases">
        <title>The complete genome of Spirochaeta coccoides DSM 17374.</title>
        <authorList>
            <person name="Lucas S."/>
            <person name="Copeland A."/>
            <person name="Lapidus A."/>
            <person name="Bruce D."/>
            <person name="Goodwin L."/>
            <person name="Pitluck S."/>
            <person name="Peters L."/>
            <person name="Kyrpides N."/>
            <person name="Mavromatis K."/>
            <person name="Pagani I."/>
            <person name="Ivanova N."/>
            <person name="Ovchinnikova G."/>
            <person name="Lu M."/>
            <person name="Detter J.C."/>
            <person name="Tapia R."/>
            <person name="Han C."/>
            <person name="Land M."/>
            <person name="Hauser L."/>
            <person name="Markowitz V."/>
            <person name="Cheng J.-F."/>
            <person name="Hugenholtz P."/>
            <person name="Woyke T."/>
            <person name="Wu D."/>
            <person name="Spring S."/>
            <person name="Schroeder M."/>
            <person name="Brambilla E."/>
            <person name="Klenk H.-P."/>
            <person name="Eisen J.A."/>
        </authorList>
    </citation>
    <scope>NUCLEOTIDE SEQUENCE [LARGE SCALE GENOMIC DNA]</scope>
    <source>
        <strain evidence="6">ATCC BAA-1237 / DSM 17374 / SPN1</strain>
    </source>
</reference>
<dbReference type="Gene3D" id="3.40.50.2300">
    <property type="match status" value="2"/>
</dbReference>
<dbReference type="CDD" id="cd01541">
    <property type="entry name" value="PBP1_AraR"/>
    <property type="match status" value="1"/>
</dbReference>
<dbReference type="PRINTS" id="PR00035">
    <property type="entry name" value="HTHGNTR"/>
</dbReference>
<dbReference type="AlphaFoldDB" id="F4GLH3"/>
<dbReference type="InterPro" id="IPR036388">
    <property type="entry name" value="WH-like_DNA-bd_sf"/>
</dbReference>
<name>F4GLH3_PARC1</name>
<keyword evidence="2" id="KW-0238">DNA-binding</keyword>
<keyword evidence="3" id="KW-0804">Transcription</keyword>
<dbReference type="GO" id="GO:0003700">
    <property type="term" value="F:DNA-binding transcription factor activity"/>
    <property type="evidence" value="ECO:0007669"/>
    <property type="project" value="InterPro"/>
</dbReference>
<accession>F4GLH3</accession>
<reference evidence="5 6" key="2">
    <citation type="journal article" date="2012" name="Stand. Genomic Sci.">
        <title>Complete genome sequence of the termite hindgut bacterium Spirochaeta coccoides type strain (SPN1(T)), reclassification in the genus Sphaerochaeta as Sphaerochaeta coccoides comb. nov. and emendations of the family Spirochaetaceae and the genus Sphaerochaeta.</title>
        <authorList>
            <person name="Abt B."/>
            <person name="Han C."/>
            <person name="Scheuner C."/>
            <person name="Lu M."/>
            <person name="Lapidus A."/>
            <person name="Nolan M."/>
            <person name="Lucas S."/>
            <person name="Hammon N."/>
            <person name="Deshpande S."/>
            <person name="Cheng J.F."/>
            <person name="Tapia R."/>
            <person name="Goodwin L.A."/>
            <person name="Pitluck S."/>
            <person name="Liolios K."/>
            <person name="Pagani I."/>
            <person name="Ivanova N."/>
            <person name="Mavromatis K."/>
            <person name="Mikhailova N."/>
            <person name="Huntemann M."/>
            <person name="Pati A."/>
            <person name="Chen A."/>
            <person name="Palaniappan K."/>
            <person name="Land M."/>
            <person name="Hauser L."/>
            <person name="Brambilla E.M."/>
            <person name="Rohde M."/>
            <person name="Spring S."/>
            <person name="Gronow S."/>
            <person name="Goker M."/>
            <person name="Woyke T."/>
            <person name="Bristow J."/>
            <person name="Eisen J.A."/>
            <person name="Markowitz V."/>
            <person name="Hugenholtz P."/>
            <person name="Kyrpides N.C."/>
            <person name="Klenk H.P."/>
            <person name="Detter J.C."/>
        </authorList>
    </citation>
    <scope>NUCLEOTIDE SEQUENCE [LARGE SCALE GENOMIC DNA]</scope>
    <source>
        <strain evidence="6">ATCC BAA-1237 / DSM 17374 / SPN1</strain>
    </source>
</reference>
<proteinExistence type="predicted"/>
<evidence type="ECO:0000313" key="6">
    <source>
        <dbReference type="Proteomes" id="UP000007939"/>
    </source>
</evidence>
<dbReference type="eggNOG" id="COG1609">
    <property type="taxonomic scope" value="Bacteria"/>
</dbReference>
<dbReference type="OrthoDB" id="9815017at2"/>
<keyword evidence="6" id="KW-1185">Reference proteome</keyword>
<dbReference type="PANTHER" id="PTHR30146:SF150">
    <property type="entry name" value="ARABINOSE METABOLISM TRANSCRIPTIONAL REPRESSOR"/>
    <property type="match status" value="1"/>
</dbReference>
<evidence type="ECO:0000313" key="5">
    <source>
        <dbReference type="EMBL" id="AEC01943.1"/>
    </source>
</evidence>
<dbReference type="KEGG" id="scc:Spico_0717"/>
<dbReference type="SMART" id="SM00345">
    <property type="entry name" value="HTH_GNTR"/>
    <property type="match status" value="1"/>
</dbReference>
<dbReference type="EMBL" id="CP002659">
    <property type="protein sequence ID" value="AEC01943.1"/>
    <property type="molecule type" value="Genomic_DNA"/>
</dbReference>
<dbReference type="InterPro" id="IPR028082">
    <property type="entry name" value="Peripla_BP_I"/>
</dbReference>
<evidence type="ECO:0000256" key="3">
    <source>
        <dbReference type="ARBA" id="ARBA00023163"/>
    </source>
</evidence>
<dbReference type="GO" id="GO:0000976">
    <property type="term" value="F:transcription cis-regulatory region binding"/>
    <property type="evidence" value="ECO:0007669"/>
    <property type="project" value="TreeGrafter"/>
</dbReference>
<dbReference type="InterPro" id="IPR046335">
    <property type="entry name" value="LacI/GalR-like_sensor"/>
</dbReference>
<feature type="domain" description="HTH gntR-type" evidence="4">
    <location>
        <begin position="8"/>
        <end position="76"/>
    </location>
</feature>
<dbReference type="InterPro" id="IPR000524">
    <property type="entry name" value="Tscrpt_reg_HTH_GntR"/>
</dbReference>
<dbReference type="PROSITE" id="PS50949">
    <property type="entry name" value="HTH_GNTR"/>
    <property type="match status" value="1"/>
</dbReference>
<dbReference type="HOGENOM" id="CLU_037628_15_0_12"/>
<dbReference type="Gene3D" id="1.10.10.10">
    <property type="entry name" value="Winged helix-like DNA-binding domain superfamily/Winged helix DNA-binding domain"/>
    <property type="match status" value="1"/>
</dbReference>
<keyword evidence="1" id="KW-0805">Transcription regulation</keyword>
<sequence>MDNGAASTLKYMDIVNWANIQIASGVFQPGEKLLTEAKLGSKFSCSRQTVRRALEILEQNGKVTSIQGSGTYVTENVALPGQGTDRNKTPSYTIGTVFAFMDNYIFPNIMKGIEGVFTKKGYAVQLALTDNSVSKEASALRFMLARPLDGLIVEPTRSALPCTNLNFYQTAMERGIPVVFIDSYYPELAIPYVALDDARAGYIATRHLLDMGHRNISGIFPYSNRQGHLRYQGYVKALTERGIPVKESHITWYSRETMNQSLHSPLMLDILTECTAVLCFNDWIAVQIKDVLRKNNKSIPDDVSVIGIDDSELARHTGLTSIIHPAWQLGETAASLLLGKINGNKVSSVLLPPALVERSSVKKIVT</sequence>
<evidence type="ECO:0000259" key="4">
    <source>
        <dbReference type="PROSITE" id="PS50949"/>
    </source>
</evidence>
<dbReference type="Pfam" id="PF13377">
    <property type="entry name" value="Peripla_BP_3"/>
    <property type="match status" value="1"/>
</dbReference>
<dbReference type="PANTHER" id="PTHR30146">
    <property type="entry name" value="LACI-RELATED TRANSCRIPTIONAL REPRESSOR"/>
    <property type="match status" value="1"/>
</dbReference>
<dbReference type="SUPFAM" id="SSF46785">
    <property type="entry name" value="Winged helix' DNA-binding domain"/>
    <property type="match status" value="1"/>
</dbReference>